<dbReference type="PANTHER" id="PTHR48098">
    <property type="entry name" value="ENTEROCHELIN ESTERASE-RELATED"/>
    <property type="match status" value="1"/>
</dbReference>
<dbReference type="InterPro" id="IPR050583">
    <property type="entry name" value="Mycobacterial_A85_antigen"/>
</dbReference>
<evidence type="ECO:0000256" key="3">
    <source>
        <dbReference type="SAM" id="MobiDB-lite"/>
    </source>
</evidence>
<keyword evidence="4" id="KW-0732">Signal</keyword>
<organism evidence="6 7">
    <name type="scientific">Paenibacillus barengoltzii J12</name>
    <dbReference type="NCBI Taxonomy" id="935846"/>
    <lineage>
        <taxon>Bacteria</taxon>
        <taxon>Bacillati</taxon>
        <taxon>Bacillota</taxon>
        <taxon>Bacilli</taxon>
        <taxon>Bacillales</taxon>
        <taxon>Paenibacillaceae</taxon>
        <taxon>Paenibacillus</taxon>
    </lineage>
</organism>
<keyword evidence="7" id="KW-1185">Reference proteome</keyword>
<dbReference type="InterPro" id="IPR029058">
    <property type="entry name" value="AB_hydrolase_fold"/>
</dbReference>
<dbReference type="SUPFAM" id="SSF51445">
    <property type="entry name" value="(Trans)glycosidases"/>
    <property type="match status" value="1"/>
</dbReference>
<dbReference type="Proteomes" id="UP000192939">
    <property type="component" value="Unassembled WGS sequence"/>
</dbReference>
<dbReference type="InterPro" id="IPR035992">
    <property type="entry name" value="Ricin_B-like_lectins"/>
</dbReference>
<proteinExistence type="predicted"/>
<accession>A0ABY1LTB6</accession>
<dbReference type="SUPFAM" id="SSF53474">
    <property type="entry name" value="alpha/beta-Hydrolases"/>
    <property type="match status" value="1"/>
</dbReference>
<protein>
    <submittedName>
        <fullName evidence="6">Enterochelin esterase</fullName>
    </submittedName>
</protein>
<dbReference type="InterPro" id="IPR000772">
    <property type="entry name" value="Ricin_B_lectin"/>
</dbReference>
<dbReference type="InterPro" id="IPR017853">
    <property type="entry name" value="GH"/>
</dbReference>
<evidence type="ECO:0000259" key="5">
    <source>
        <dbReference type="SMART" id="SM00458"/>
    </source>
</evidence>
<evidence type="ECO:0000256" key="1">
    <source>
        <dbReference type="ARBA" id="ARBA00022801"/>
    </source>
</evidence>
<sequence>MNLMKRTRWAIKLFLVLLLLLPNALQTNNTADAWSGMPMSKLRVSGNQLVNSSNQPVLLSGWHQPGGSYWTYQGSKYYLNRNGGNRHAAILEYLKDITDTFTDTSPKYGNNHGWYMNQVRLFIDREDMGDVAAGTYNFAGVQAFTQNVIKPYIEYARQKGIYVVLGLDFTFQDNQATTQANLDKFKQIWGYLASQPGIKSADNVMFELINEPVLSYAKGRWGGHPSDPDFPAFWDALRDFQNSIISTIRSQGADNVIWAAGLGWDQYYQLCASRPLTDPLNNYGYAVHWYPGYGAKDNAQILQQQWDTNIKPCADNYPINITETTWFKTLPGDSSYWELFNGSNEGFGKNTKAIFTAAGNVSIAVHMNGFLLQPGPRSTFADPTAGLLFDGNAARDGMARFIFEWYYERAQLHPWNGLWNGLTSGETYKIKNRATGKMIDVPGGQNSNALQLQQWSDNNATAQRWVADDMGVYNNVYRLRSASSSDGKVMDVRNGSKNNGEAIQLMQDFGNEAQRFRLIKLSNGYWSILNTNSNKAVEVAGGSNADGAKLQQNPYRGDLHQQWQLISVEGGGDNTPNTPPNTSPSTSAPVGFDQYRNNIPRGTMETIKYFSSTVGNERQAMIYKPPGYTEGKTYNVLYLLHGIGGDETEWYRHGSPQVILDNLYADGKLEPMIVVLPNGRAMPNDRAEGDIFAPDKIQAFERFEMDLLQDLIPYIESRYSVSTGRENRAIAGLSMGGGQALNIGLKHLDTFAWVGAFSAAPNTKAPEQLVPNPAEATAKLKLLWISCGNQDDLKPHSERTHAYLAEKQVPHIWFEEPGGHDWPVWKNDLYHFSQLLFRNN</sequence>
<dbReference type="Pfam" id="PF14200">
    <property type="entry name" value="RicinB_lectin_2"/>
    <property type="match status" value="2"/>
</dbReference>
<dbReference type="CDD" id="cd00161">
    <property type="entry name" value="beta-trefoil_Ricin-like"/>
    <property type="match status" value="1"/>
</dbReference>
<feature type="chain" id="PRO_5045817137" evidence="4">
    <location>
        <begin position="28"/>
        <end position="840"/>
    </location>
</feature>
<evidence type="ECO:0000256" key="4">
    <source>
        <dbReference type="SAM" id="SignalP"/>
    </source>
</evidence>
<dbReference type="PROSITE" id="PS50231">
    <property type="entry name" value="RICIN_B_LECTIN"/>
    <property type="match status" value="1"/>
</dbReference>
<evidence type="ECO:0000313" key="7">
    <source>
        <dbReference type="Proteomes" id="UP000192939"/>
    </source>
</evidence>
<dbReference type="Gene3D" id="3.40.50.1820">
    <property type="entry name" value="alpha/beta hydrolase"/>
    <property type="match status" value="1"/>
</dbReference>
<evidence type="ECO:0000313" key="6">
    <source>
        <dbReference type="EMBL" id="SME99208.1"/>
    </source>
</evidence>
<keyword evidence="1" id="KW-0378">Hydrolase</keyword>
<dbReference type="SUPFAM" id="SSF50370">
    <property type="entry name" value="Ricin B-like lectins"/>
    <property type="match status" value="1"/>
</dbReference>
<gene>
    <name evidence="6" type="ORF">SAMN02744124_00688</name>
</gene>
<feature type="region of interest" description="Disordered" evidence="3">
    <location>
        <begin position="568"/>
        <end position="591"/>
    </location>
</feature>
<dbReference type="InterPro" id="IPR001547">
    <property type="entry name" value="Glyco_hydro_5"/>
</dbReference>
<dbReference type="EMBL" id="FXAE01000004">
    <property type="protein sequence ID" value="SME99208.1"/>
    <property type="molecule type" value="Genomic_DNA"/>
</dbReference>
<dbReference type="Gene3D" id="3.20.20.80">
    <property type="entry name" value="Glycosidases"/>
    <property type="match status" value="1"/>
</dbReference>
<reference evidence="6 7" key="1">
    <citation type="submission" date="2017-04" db="EMBL/GenBank/DDBJ databases">
        <authorList>
            <person name="Varghese N."/>
            <person name="Submissions S."/>
        </authorList>
    </citation>
    <scope>NUCLEOTIDE SEQUENCE [LARGE SCALE GENOMIC DNA]</scope>
    <source>
        <strain evidence="6 7">J12</strain>
    </source>
</reference>
<feature type="signal peptide" evidence="4">
    <location>
        <begin position="1"/>
        <end position="27"/>
    </location>
</feature>
<dbReference type="InterPro" id="IPR000801">
    <property type="entry name" value="Esterase-like"/>
</dbReference>
<keyword evidence="2" id="KW-0326">Glycosidase</keyword>
<dbReference type="SMART" id="SM00458">
    <property type="entry name" value="RICIN"/>
    <property type="match status" value="1"/>
</dbReference>
<dbReference type="Pfam" id="PF00756">
    <property type="entry name" value="Esterase"/>
    <property type="match status" value="1"/>
</dbReference>
<feature type="domain" description="Ricin B lectin" evidence="5">
    <location>
        <begin position="425"/>
        <end position="566"/>
    </location>
</feature>
<evidence type="ECO:0000256" key="2">
    <source>
        <dbReference type="ARBA" id="ARBA00023295"/>
    </source>
</evidence>
<name>A0ABY1LTB6_9BACL</name>
<dbReference type="PANTHER" id="PTHR48098:SF1">
    <property type="entry name" value="DIACYLGLYCEROL ACYLTRANSFERASE_MYCOLYLTRANSFERASE AG85A"/>
    <property type="match status" value="1"/>
</dbReference>
<dbReference type="Gene3D" id="2.80.10.50">
    <property type="match status" value="2"/>
</dbReference>
<comment type="caution">
    <text evidence="6">The sequence shown here is derived from an EMBL/GenBank/DDBJ whole genome shotgun (WGS) entry which is preliminary data.</text>
</comment>
<dbReference type="Pfam" id="PF00150">
    <property type="entry name" value="Cellulase"/>
    <property type="match status" value="1"/>
</dbReference>